<gene>
    <name evidence="6" type="primary">yfnA</name>
    <name evidence="6" type="ORF">MPLG2_3076</name>
</gene>
<evidence type="ECO:0000256" key="4">
    <source>
        <dbReference type="ARBA" id="ARBA00023136"/>
    </source>
</evidence>
<feature type="transmembrane region" description="Helical" evidence="5">
    <location>
        <begin position="178"/>
        <end position="203"/>
    </location>
</feature>
<proteinExistence type="predicted"/>
<feature type="transmembrane region" description="Helical" evidence="5">
    <location>
        <begin position="467"/>
        <end position="486"/>
    </location>
</feature>
<dbReference type="Pfam" id="PF13520">
    <property type="entry name" value="AA_permease_2"/>
    <property type="match status" value="1"/>
</dbReference>
<feature type="transmembrane region" description="Helical" evidence="5">
    <location>
        <begin position="386"/>
        <end position="405"/>
    </location>
</feature>
<evidence type="ECO:0000313" key="6">
    <source>
        <dbReference type="EMBL" id="SPD88106.1"/>
    </source>
</evidence>
<dbReference type="GO" id="GO:0015171">
    <property type="term" value="F:amino acid transmembrane transporter activity"/>
    <property type="evidence" value="ECO:0007669"/>
    <property type="project" value="TreeGrafter"/>
</dbReference>
<evidence type="ECO:0000256" key="1">
    <source>
        <dbReference type="ARBA" id="ARBA00004141"/>
    </source>
</evidence>
<feature type="transmembrane region" description="Helical" evidence="5">
    <location>
        <begin position="75"/>
        <end position="97"/>
    </location>
</feature>
<organism evidence="6 7">
    <name type="scientific">Micropruina glycogenica</name>
    <dbReference type="NCBI Taxonomy" id="75385"/>
    <lineage>
        <taxon>Bacteria</taxon>
        <taxon>Bacillati</taxon>
        <taxon>Actinomycetota</taxon>
        <taxon>Actinomycetes</taxon>
        <taxon>Propionibacteriales</taxon>
        <taxon>Nocardioidaceae</taxon>
        <taxon>Micropruina</taxon>
    </lineage>
</organism>
<keyword evidence="2 5" id="KW-0812">Transmembrane</keyword>
<dbReference type="KEGG" id="mgg:MPLG2_3076"/>
<dbReference type="Gene3D" id="1.20.1740.10">
    <property type="entry name" value="Amino acid/polyamine transporter I"/>
    <property type="match status" value="1"/>
</dbReference>
<dbReference type="InterPro" id="IPR002293">
    <property type="entry name" value="AA/rel_permease1"/>
</dbReference>
<protein>
    <submittedName>
        <fullName evidence="6">Uncharacterized amino acid permease YfnA</fullName>
    </submittedName>
</protein>
<accession>A0A2N9JK03</accession>
<evidence type="ECO:0000313" key="7">
    <source>
        <dbReference type="Proteomes" id="UP000238164"/>
    </source>
</evidence>
<keyword evidence="4 5" id="KW-0472">Membrane</keyword>
<feature type="transmembrane region" description="Helical" evidence="5">
    <location>
        <begin position="118"/>
        <end position="142"/>
    </location>
</feature>
<feature type="transmembrane region" description="Helical" evidence="5">
    <location>
        <begin position="215"/>
        <end position="237"/>
    </location>
</feature>
<name>A0A2N9JK03_9ACTN</name>
<feature type="transmembrane region" description="Helical" evidence="5">
    <location>
        <begin position="48"/>
        <end position="69"/>
    </location>
</feature>
<dbReference type="PANTHER" id="PTHR43243">
    <property type="entry name" value="INNER MEMBRANE TRANSPORTER YGJI-RELATED"/>
    <property type="match status" value="1"/>
</dbReference>
<dbReference type="Proteomes" id="UP000238164">
    <property type="component" value="Chromosome 1"/>
</dbReference>
<keyword evidence="7" id="KW-1185">Reference proteome</keyword>
<feature type="transmembrane region" description="Helical" evidence="5">
    <location>
        <begin position="443"/>
        <end position="461"/>
    </location>
</feature>
<reference evidence="6 7" key="1">
    <citation type="submission" date="2018-02" db="EMBL/GenBank/DDBJ databases">
        <authorList>
            <person name="Cohen D.B."/>
            <person name="Kent A.D."/>
        </authorList>
    </citation>
    <scope>NUCLEOTIDE SEQUENCE [LARGE SCALE GENOMIC DNA]</scope>
    <source>
        <strain evidence="6">1</strain>
    </source>
</reference>
<feature type="transmembrane region" description="Helical" evidence="5">
    <location>
        <begin position="334"/>
        <end position="365"/>
    </location>
</feature>
<dbReference type="EMBL" id="LT985188">
    <property type="protein sequence ID" value="SPD88106.1"/>
    <property type="molecule type" value="Genomic_DNA"/>
</dbReference>
<dbReference type="GO" id="GO:0016020">
    <property type="term" value="C:membrane"/>
    <property type="evidence" value="ECO:0007669"/>
    <property type="project" value="UniProtKB-SubCell"/>
</dbReference>
<dbReference type="PIRSF" id="PIRSF006060">
    <property type="entry name" value="AA_transporter"/>
    <property type="match status" value="1"/>
</dbReference>
<dbReference type="AlphaFoldDB" id="A0A2N9JK03"/>
<dbReference type="PANTHER" id="PTHR43243:SF24">
    <property type="entry name" value="CATIONIC AMINO ACID TRANSPORT INTEGRAL MEMBRANE PROTEIN ROCE-RELATED"/>
    <property type="match status" value="1"/>
</dbReference>
<sequence>MATRPRAHWENPMAITLREQLLRKKPIVFQQQHHQGEELARNLSTFQLMMFGVGATVGTGIFFVLGEAVPKAGPAVLISFLIAGIAAGLSALCYAELASAIPVSGSTYSYAYHALGEFVAVIIAGCVLLEYGVSTGAVAVGWSSYFNELLHETIGWQLPEALSVSPIPVPVEGADGLITYPATGGLINLPAVVLVMLCMLLLIRGASESATVNAIMVLIKLGVLVLFTVIGFSAFNADHFANFFAYGVGGISAAAGTIFFSFIGLDAVATAGEEVKNPQKALPRAIIGALAIVSGIYIAVAAAGLAAKPVEFFEQTQGEAGLALILKEVTGNQIWSTVLAAGAVISIFSVTLVTLYGQTRILFAVGRDGMIPKKFLEVNPKTMTPTYNTIVVSIAVALIGGFVPADYLWDTVSIGTLMAFSVVAIGIIVLRRTHPDLERPFKVPGYPVVPILTVLVCLYIMWGLAAITWVIFLTWIAIVLIYYFSYGRTHATLNHYTTEEEIAEPSGRRRRDDDE</sequence>
<comment type="subcellular location">
    <subcellularLocation>
        <location evidence="1">Membrane</location>
        <topology evidence="1">Multi-pass membrane protein</topology>
    </subcellularLocation>
</comment>
<feature type="transmembrane region" description="Helical" evidence="5">
    <location>
        <begin position="411"/>
        <end position="431"/>
    </location>
</feature>
<evidence type="ECO:0000256" key="2">
    <source>
        <dbReference type="ARBA" id="ARBA00022692"/>
    </source>
</evidence>
<feature type="transmembrane region" description="Helical" evidence="5">
    <location>
        <begin position="243"/>
        <end position="265"/>
    </location>
</feature>
<evidence type="ECO:0000256" key="5">
    <source>
        <dbReference type="SAM" id="Phobius"/>
    </source>
</evidence>
<feature type="transmembrane region" description="Helical" evidence="5">
    <location>
        <begin position="286"/>
        <end position="307"/>
    </location>
</feature>
<evidence type="ECO:0000256" key="3">
    <source>
        <dbReference type="ARBA" id="ARBA00022989"/>
    </source>
</evidence>
<keyword evidence="3 5" id="KW-1133">Transmembrane helix</keyword>